<gene>
    <name evidence="3" type="ORF">HNY73_005350</name>
</gene>
<reference evidence="3" key="1">
    <citation type="journal article" date="2020" name="bioRxiv">
        <title>Chromosome-level reference genome of the European wasp spider Argiope bruennichi: a resource for studies on range expansion and evolutionary adaptation.</title>
        <authorList>
            <person name="Sheffer M.M."/>
            <person name="Hoppe A."/>
            <person name="Krehenwinkel H."/>
            <person name="Uhl G."/>
            <person name="Kuss A.W."/>
            <person name="Jensen L."/>
            <person name="Jensen C."/>
            <person name="Gillespie R.G."/>
            <person name="Hoff K.J."/>
            <person name="Prost S."/>
        </authorList>
    </citation>
    <scope>NUCLEOTIDE SEQUENCE</scope>
</reference>
<proteinExistence type="predicted"/>
<feature type="domain" description="C2H2-type" evidence="2">
    <location>
        <begin position="27"/>
        <end position="55"/>
    </location>
</feature>
<dbReference type="InterPro" id="IPR039149">
    <property type="entry name" value="ZNF800"/>
</dbReference>
<dbReference type="Proteomes" id="UP000807504">
    <property type="component" value="Unassembled WGS sequence"/>
</dbReference>
<evidence type="ECO:0000313" key="4">
    <source>
        <dbReference type="Proteomes" id="UP000807504"/>
    </source>
</evidence>
<dbReference type="GO" id="GO:0008270">
    <property type="term" value="F:zinc ion binding"/>
    <property type="evidence" value="ECO:0007669"/>
    <property type="project" value="UniProtKB-KW"/>
</dbReference>
<keyword evidence="1" id="KW-0863">Zinc-finger</keyword>
<keyword evidence="1" id="KW-0479">Metal-binding</keyword>
<name>A0A8T0FG81_ARGBR</name>
<dbReference type="SUPFAM" id="SSF57667">
    <property type="entry name" value="beta-beta-alpha zinc fingers"/>
    <property type="match status" value="1"/>
</dbReference>
<dbReference type="PROSITE" id="PS50157">
    <property type="entry name" value="ZINC_FINGER_C2H2_2"/>
    <property type="match status" value="3"/>
</dbReference>
<evidence type="ECO:0000256" key="1">
    <source>
        <dbReference type="PROSITE-ProRule" id="PRU00042"/>
    </source>
</evidence>
<keyword evidence="4" id="KW-1185">Reference proteome</keyword>
<dbReference type="SMART" id="SM00355">
    <property type="entry name" value="ZnF_C2H2"/>
    <property type="match status" value="3"/>
</dbReference>
<dbReference type="InterPro" id="IPR036236">
    <property type="entry name" value="Znf_C2H2_sf"/>
</dbReference>
<reference evidence="3" key="2">
    <citation type="submission" date="2020-06" db="EMBL/GenBank/DDBJ databases">
        <authorList>
            <person name="Sheffer M."/>
        </authorList>
    </citation>
    <scope>NUCLEOTIDE SEQUENCE</scope>
</reference>
<protein>
    <submittedName>
        <fullName evidence="3">Zinc finger and BTB domain-containing protein like</fullName>
    </submittedName>
</protein>
<dbReference type="PROSITE" id="PS00028">
    <property type="entry name" value="ZINC_FINGER_C2H2_1"/>
    <property type="match status" value="3"/>
</dbReference>
<feature type="domain" description="C2H2-type" evidence="2">
    <location>
        <begin position="125"/>
        <end position="152"/>
    </location>
</feature>
<dbReference type="PANTHER" id="PTHR21020:SF0">
    <property type="entry name" value="ZINC FINGER PROTEIN 800"/>
    <property type="match status" value="1"/>
</dbReference>
<feature type="domain" description="C2H2-type" evidence="2">
    <location>
        <begin position="57"/>
        <end position="85"/>
    </location>
</feature>
<dbReference type="Pfam" id="PF13894">
    <property type="entry name" value="zf-C2H2_4"/>
    <property type="match status" value="1"/>
</dbReference>
<dbReference type="EMBL" id="JABXBU010000011">
    <property type="protein sequence ID" value="KAF8790304.1"/>
    <property type="molecule type" value="Genomic_DNA"/>
</dbReference>
<keyword evidence="1" id="KW-0862">Zinc</keyword>
<organism evidence="3 4">
    <name type="scientific">Argiope bruennichi</name>
    <name type="common">Wasp spider</name>
    <name type="synonym">Aranea bruennichi</name>
    <dbReference type="NCBI Taxonomy" id="94029"/>
    <lineage>
        <taxon>Eukaryota</taxon>
        <taxon>Metazoa</taxon>
        <taxon>Ecdysozoa</taxon>
        <taxon>Arthropoda</taxon>
        <taxon>Chelicerata</taxon>
        <taxon>Arachnida</taxon>
        <taxon>Araneae</taxon>
        <taxon>Araneomorphae</taxon>
        <taxon>Entelegynae</taxon>
        <taxon>Araneoidea</taxon>
        <taxon>Araneidae</taxon>
        <taxon>Argiope</taxon>
    </lineage>
</organism>
<dbReference type="InterPro" id="IPR013087">
    <property type="entry name" value="Znf_C2H2_type"/>
</dbReference>
<dbReference type="PANTHER" id="PTHR21020">
    <property type="entry name" value="ZINC FINGER PROTEIN 800"/>
    <property type="match status" value="1"/>
</dbReference>
<dbReference type="Gene3D" id="3.30.160.60">
    <property type="entry name" value="Classic Zinc Finger"/>
    <property type="match status" value="1"/>
</dbReference>
<sequence>MNSGEPSKLSKREKCLRSRSDCDLTDFKCLRCKTDFSSIKTLYFHMFSVHAEKRLYYKCPVCDYTFVQTWGVCRHLIAVHKKTKEEADLLKLNIETTTFPNSGNMKSNIHQLPTFDWKDADFESLKCLSCSRSFSTPANLRKHVARHLGLDF</sequence>
<evidence type="ECO:0000259" key="2">
    <source>
        <dbReference type="PROSITE" id="PS50157"/>
    </source>
</evidence>
<accession>A0A8T0FG81</accession>
<comment type="caution">
    <text evidence="3">The sequence shown here is derived from an EMBL/GenBank/DDBJ whole genome shotgun (WGS) entry which is preliminary data.</text>
</comment>
<dbReference type="Pfam" id="PF00096">
    <property type="entry name" value="zf-C2H2"/>
    <property type="match status" value="1"/>
</dbReference>
<dbReference type="AlphaFoldDB" id="A0A8T0FG81"/>
<evidence type="ECO:0000313" key="3">
    <source>
        <dbReference type="EMBL" id="KAF8790304.1"/>
    </source>
</evidence>